<feature type="compositionally biased region" description="Basic and acidic residues" evidence="1">
    <location>
        <begin position="19"/>
        <end position="43"/>
    </location>
</feature>
<evidence type="ECO:0000256" key="1">
    <source>
        <dbReference type="SAM" id="MobiDB-lite"/>
    </source>
</evidence>
<name>A0AAV0MEN8_9ROSI</name>
<gene>
    <name evidence="2" type="ORF">LITE_LOCUS28114</name>
</gene>
<evidence type="ECO:0000313" key="2">
    <source>
        <dbReference type="EMBL" id="CAI0444469.1"/>
    </source>
</evidence>
<dbReference type="AlphaFoldDB" id="A0AAV0MEN8"/>
<evidence type="ECO:0000313" key="3">
    <source>
        <dbReference type="Proteomes" id="UP001154282"/>
    </source>
</evidence>
<protein>
    <submittedName>
        <fullName evidence="2">Uncharacterized protein</fullName>
    </submittedName>
</protein>
<dbReference type="EMBL" id="CAMGYJ010000007">
    <property type="protein sequence ID" value="CAI0444469.1"/>
    <property type="molecule type" value="Genomic_DNA"/>
</dbReference>
<reference evidence="2" key="1">
    <citation type="submission" date="2022-08" db="EMBL/GenBank/DDBJ databases">
        <authorList>
            <person name="Gutierrez-Valencia J."/>
        </authorList>
    </citation>
    <scope>NUCLEOTIDE SEQUENCE</scope>
</reference>
<feature type="region of interest" description="Disordered" evidence="1">
    <location>
        <begin position="1"/>
        <end position="43"/>
    </location>
</feature>
<accession>A0AAV0MEN8</accession>
<proteinExistence type="predicted"/>
<sequence length="43" mass="4877">MRREEADAAPEVVTGRRGGSREHPVEEHPVREQATRGGPREHF</sequence>
<organism evidence="2 3">
    <name type="scientific">Linum tenue</name>
    <dbReference type="NCBI Taxonomy" id="586396"/>
    <lineage>
        <taxon>Eukaryota</taxon>
        <taxon>Viridiplantae</taxon>
        <taxon>Streptophyta</taxon>
        <taxon>Embryophyta</taxon>
        <taxon>Tracheophyta</taxon>
        <taxon>Spermatophyta</taxon>
        <taxon>Magnoliopsida</taxon>
        <taxon>eudicotyledons</taxon>
        <taxon>Gunneridae</taxon>
        <taxon>Pentapetalae</taxon>
        <taxon>rosids</taxon>
        <taxon>fabids</taxon>
        <taxon>Malpighiales</taxon>
        <taxon>Linaceae</taxon>
        <taxon>Linum</taxon>
    </lineage>
</organism>
<keyword evidence="3" id="KW-1185">Reference proteome</keyword>
<dbReference type="Proteomes" id="UP001154282">
    <property type="component" value="Unassembled WGS sequence"/>
</dbReference>
<comment type="caution">
    <text evidence="2">The sequence shown here is derived from an EMBL/GenBank/DDBJ whole genome shotgun (WGS) entry which is preliminary data.</text>
</comment>